<feature type="non-terminal residue" evidence="2">
    <location>
        <position position="147"/>
    </location>
</feature>
<dbReference type="Gene3D" id="3.40.50.410">
    <property type="entry name" value="von Willebrand factor, type A domain"/>
    <property type="match status" value="1"/>
</dbReference>
<dbReference type="InterPro" id="IPR036465">
    <property type="entry name" value="vWFA_dom_sf"/>
</dbReference>
<dbReference type="PROSITE" id="PS50234">
    <property type="entry name" value="VWFA"/>
    <property type="match status" value="1"/>
</dbReference>
<dbReference type="EMBL" id="CAJNOR010021004">
    <property type="protein sequence ID" value="CAF1690973.1"/>
    <property type="molecule type" value="Genomic_DNA"/>
</dbReference>
<comment type="caution">
    <text evidence="2">The sequence shown here is derived from an EMBL/GenBank/DDBJ whole genome shotgun (WGS) entry which is preliminary data.</text>
</comment>
<dbReference type="Proteomes" id="UP000663828">
    <property type="component" value="Unassembled WGS sequence"/>
</dbReference>
<dbReference type="InterPro" id="IPR002035">
    <property type="entry name" value="VWF_A"/>
</dbReference>
<evidence type="ECO:0000313" key="3">
    <source>
        <dbReference type="Proteomes" id="UP000663828"/>
    </source>
</evidence>
<accession>A0A816HR30</accession>
<sequence length="147" mass="16558">RTQIEYPLFTYNTTANTTQTIKSVENRDLDANGGTSFSSVFTAIQNHLVNNQKSTTFIFMTDGQDTDSKEALKRAIQMLKFSISGLSKAVTVVFHVIGFGDVNNDFLNEVRQFGNKEGLFRYSTASAELQNNFNDMFEYAMSAKEYT</sequence>
<reference evidence="2" key="1">
    <citation type="submission" date="2021-02" db="EMBL/GenBank/DDBJ databases">
        <authorList>
            <person name="Nowell W R."/>
        </authorList>
    </citation>
    <scope>NUCLEOTIDE SEQUENCE</scope>
</reference>
<dbReference type="SUPFAM" id="SSF53300">
    <property type="entry name" value="vWA-like"/>
    <property type="match status" value="1"/>
</dbReference>
<gene>
    <name evidence="2" type="ORF">XAT740_LOCUS63981</name>
</gene>
<feature type="non-terminal residue" evidence="2">
    <location>
        <position position="1"/>
    </location>
</feature>
<protein>
    <recommendedName>
        <fullName evidence="1">VWFA domain-containing protein</fullName>
    </recommendedName>
</protein>
<name>A0A816HR30_ADIRI</name>
<evidence type="ECO:0000259" key="1">
    <source>
        <dbReference type="PROSITE" id="PS50234"/>
    </source>
</evidence>
<keyword evidence="3" id="KW-1185">Reference proteome</keyword>
<feature type="domain" description="VWFA" evidence="1">
    <location>
        <begin position="1"/>
        <end position="136"/>
    </location>
</feature>
<proteinExistence type="predicted"/>
<dbReference type="AlphaFoldDB" id="A0A816HR30"/>
<organism evidence="2 3">
    <name type="scientific">Adineta ricciae</name>
    <name type="common">Rotifer</name>
    <dbReference type="NCBI Taxonomy" id="249248"/>
    <lineage>
        <taxon>Eukaryota</taxon>
        <taxon>Metazoa</taxon>
        <taxon>Spiralia</taxon>
        <taxon>Gnathifera</taxon>
        <taxon>Rotifera</taxon>
        <taxon>Eurotatoria</taxon>
        <taxon>Bdelloidea</taxon>
        <taxon>Adinetida</taxon>
        <taxon>Adinetidae</taxon>
        <taxon>Adineta</taxon>
    </lineage>
</organism>
<evidence type="ECO:0000313" key="2">
    <source>
        <dbReference type="EMBL" id="CAF1690973.1"/>
    </source>
</evidence>